<sequence length="182" mass="19889">MNAALNRRKDSPMSKETSLGYTDTAINGVTTLPFARGLLNIKEDFVVKEEGVAANGEKFISLTNITAPVDQPELARISYRDIPNIYNGMKMEPNFMAPMKSGKTIIFRVSDVISVTDTEDPLYRVDAPISAQLVLRVPDVNATPVHIETIVGRVISLLYDTGVSTDTRLKGLLRGAIAPPEL</sequence>
<proteinExistence type="predicted"/>
<name>A0A8S5L0J4_9VIRU</name>
<organism evidence="1 2">
    <name type="scientific">ssRNA phage SRR6960799_1</name>
    <dbReference type="NCBI Taxonomy" id="2786565"/>
    <lineage>
        <taxon>Viruses</taxon>
        <taxon>Riboviria</taxon>
        <taxon>Orthornavirae</taxon>
        <taxon>Lenarviricota</taxon>
        <taxon>Leviviricetes</taxon>
        <taxon>Timlovirales</taxon>
        <taxon>Blumeviridae</taxon>
        <taxon>Pacehavirus</taxon>
        <taxon>Pacehavirus borborenecus</taxon>
        <taxon>Tinebovirus borborenecus</taxon>
    </lineage>
</organism>
<dbReference type="GeneID" id="80399496"/>
<reference evidence="1" key="1">
    <citation type="submission" date="2020-09" db="EMBL/GenBank/DDBJ databases">
        <title>Leviviricetes taxonomy.</title>
        <authorList>
            <person name="Stockdale S.R."/>
            <person name="Callanan J."/>
            <person name="Adriaenssens E.M."/>
            <person name="Kuhn J.H."/>
            <person name="Rumnieks J."/>
            <person name="Shkoporov A."/>
            <person name="Draper L.A."/>
            <person name="Ross P."/>
            <person name="Hill C."/>
        </authorList>
    </citation>
    <scope>NUCLEOTIDE SEQUENCE</scope>
</reference>
<evidence type="ECO:0000313" key="1">
    <source>
        <dbReference type="EMBL" id="DAD50650.1"/>
    </source>
</evidence>
<gene>
    <name evidence="1" type="primary">SRR6960799_1_2</name>
</gene>
<dbReference type="KEGG" id="vg:80399496"/>
<dbReference type="RefSeq" id="YP_010770241.1">
    <property type="nucleotide sequence ID" value="NC_074206.1"/>
</dbReference>
<dbReference type="EMBL" id="BK013586">
    <property type="protein sequence ID" value="DAD50650.1"/>
    <property type="molecule type" value="Genomic_RNA"/>
</dbReference>
<keyword evidence="1" id="KW-0946">Virion</keyword>
<dbReference type="Proteomes" id="UP000676982">
    <property type="component" value="Segment"/>
</dbReference>
<keyword evidence="1" id="KW-0167">Capsid protein</keyword>
<keyword evidence="2" id="KW-1185">Reference proteome</keyword>
<accession>A0A8S5L0J4</accession>
<protein>
    <submittedName>
        <fullName evidence="1">Coat protein</fullName>
    </submittedName>
</protein>
<dbReference type="GO" id="GO:0019028">
    <property type="term" value="C:viral capsid"/>
    <property type="evidence" value="ECO:0007669"/>
    <property type="project" value="UniProtKB-KW"/>
</dbReference>
<evidence type="ECO:0000313" key="2">
    <source>
        <dbReference type="Proteomes" id="UP000676982"/>
    </source>
</evidence>